<gene>
    <name evidence="1" type="ORF">BS411_19185</name>
</gene>
<organism evidence="1">
    <name type="scientific">Cronobacter turicensis</name>
    <dbReference type="NCBI Taxonomy" id="413502"/>
    <lineage>
        <taxon>Bacteria</taxon>
        <taxon>Pseudomonadati</taxon>
        <taxon>Pseudomonadota</taxon>
        <taxon>Gammaproteobacteria</taxon>
        <taxon>Enterobacterales</taxon>
        <taxon>Enterobacteriaceae</taxon>
        <taxon>Cronobacter</taxon>
    </lineage>
</organism>
<dbReference type="EMBL" id="MSAG01000034">
    <property type="protein sequence ID" value="PUX18572.1"/>
    <property type="molecule type" value="Genomic_DNA"/>
</dbReference>
<name>A0A2T7B0R4_9ENTR</name>
<protein>
    <submittedName>
        <fullName evidence="1">Uncharacterized protein</fullName>
    </submittedName>
</protein>
<dbReference type="OrthoDB" id="9897061at2"/>
<reference evidence="1" key="1">
    <citation type="submission" date="2016-12" db="EMBL/GenBank/DDBJ databases">
        <title>Analysis of the Molecular Diversity Among Cronobacter Species Isolated from Filth Flies Using a Pan Genomic DNA Microarray.</title>
        <authorList>
            <person name="Pava-Ripoll M."/>
            <person name="Tall B."/>
            <person name="Farber J."/>
            <person name="Fanning S."/>
            <person name="Lehner A."/>
            <person name="Stephan R."/>
            <person name="Pagotto F."/>
            <person name="Iverson C."/>
            <person name="Ziobro G."/>
            <person name="Miller A."/>
            <person name="Pearson R."/>
            <person name="Yan Q."/>
            <person name="Kim M."/>
            <person name="Jeong S."/>
            <person name="Park J."/>
            <person name="Jun S."/>
            <person name="Choi H."/>
            <person name="Chung T."/>
            <person name="Yoo Y."/>
            <person name="Park E."/>
            <person name="Hwang S."/>
            <person name="Lee B."/>
            <person name="Sathyamoorthy V."/>
            <person name="Carter L."/>
            <person name="Mammel M."/>
            <person name="Jackson S."/>
            <person name="Kothary M."/>
            <person name="Patel I."/>
            <person name="Grim C."/>
            <person name="Gopinath G."/>
            <person name="Gangiredla J."/>
            <person name="Chase H."/>
        </authorList>
    </citation>
    <scope>NUCLEOTIDE SEQUENCE [LARGE SCALE GENOMIC DNA]</scope>
    <source>
        <strain evidence="1">MOD1-Sh41s</strain>
    </source>
</reference>
<accession>A0A2T7B0R4</accession>
<dbReference type="AlphaFoldDB" id="A0A2T7B0R4"/>
<comment type="caution">
    <text evidence="1">The sequence shown here is derived from an EMBL/GenBank/DDBJ whole genome shotgun (WGS) entry which is preliminary data.</text>
</comment>
<sequence>MVRVIVIPLIYVLSEYVDYARILPAQAAGCLKKLAGLAADSDRERSERGSAREYALVPTGFKNEKYIKPLHFTC</sequence>
<proteinExistence type="predicted"/>
<evidence type="ECO:0000313" key="1">
    <source>
        <dbReference type="EMBL" id="PUX18572.1"/>
    </source>
</evidence>